<accession>A0A930YVP5</accession>
<dbReference type="Gene3D" id="2.60.40.10">
    <property type="entry name" value="Immunoglobulins"/>
    <property type="match status" value="1"/>
</dbReference>
<sequence length="123" mass="13273">MKNLLTTLFVLGSVAMLSAQTISFDKTTIDYGKVPYAGPSEKVFTVSNRGDKPLIISKVVASCGCTTPKWSRQPILPGKSAKITVGYDTTIAGEFLKLIEVHSNDPVQGRAALYIKGKIDPKK</sequence>
<dbReference type="PANTHER" id="PTHR37833">
    <property type="entry name" value="LIPOPROTEIN-RELATED"/>
    <property type="match status" value="1"/>
</dbReference>
<dbReference type="InterPro" id="IPR013783">
    <property type="entry name" value="Ig-like_fold"/>
</dbReference>
<dbReference type="Proteomes" id="UP000694480">
    <property type="component" value="Unassembled WGS sequence"/>
</dbReference>
<keyword evidence="1" id="KW-0732">Signal</keyword>
<dbReference type="AlphaFoldDB" id="A0A930YVP5"/>
<dbReference type="Pfam" id="PF07610">
    <property type="entry name" value="DUF1573"/>
    <property type="match status" value="1"/>
</dbReference>
<dbReference type="PANTHER" id="PTHR37833:SF1">
    <property type="entry name" value="SIGNAL PEPTIDE PROTEIN"/>
    <property type="match status" value="1"/>
</dbReference>
<proteinExistence type="predicted"/>
<evidence type="ECO:0000256" key="1">
    <source>
        <dbReference type="SAM" id="SignalP"/>
    </source>
</evidence>
<evidence type="ECO:0000313" key="3">
    <source>
        <dbReference type="Proteomes" id="UP000694480"/>
    </source>
</evidence>
<evidence type="ECO:0000313" key="2">
    <source>
        <dbReference type="EMBL" id="MBF5027166.1"/>
    </source>
</evidence>
<keyword evidence="3" id="KW-1185">Reference proteome</keyword>
<gene>
    <name evidence="2" type="ORF">IC612_05070</name>
</gene>
<dbReference type="EMBL" id="JADKYY010000005">
    <property type="protein sequence ID" value="MBF5027166.1"/>
    <property type="molecule type" value="Genomic_DNA"/>
</dbReference>
<comment type="caution">
    <text evidence="2">The sequence shown here is derived from an EMBL/GenBank/DDBJ whole genome shotgun (WGS) entry which is preliminary data.</text>
</comment>
<dbReference type="InterPro" id="IPR011467">
    <property type="entry name" value="DUF1573"/>
</dbReference>
<protein>
    <submittedName>
        <fullName evidence="2">DUF1573 domain-containing protein</fullName>
    </submittedName>
</protein>
<name>A0A930YVP5_9FLAO</name>
<organism evidence="2 3">
    <name type="scientific">Planobacterium oryzisoli</name>
    <dbReference type="NCBI Taxonomy" id="2771435"/>
    <lineage>
        <taxon>Bacteria</taxon>
        <taxon>Pseudomonadati</taxon>
        <taxon>Bacteroidota</taxon>
        <taxon>Flavobacteriia</taxon>
        <taxon>Flavobacteriales</taxon>
        <taxon>Weeksellaceae</taxon>
        <taxon>Chryseobacterium group</taxon>
        <taxon>Chryseobacterium</taxon>
    </lineage>
</organism>
<dbReference type="RefSeq" id="WP_194739097.1">
    <property type="nucleotide sequence ID" value="NZ_JADKYY010000005.1"/>
</dbReference>
<feature type="chain" id="PRO_5037093610" evidence="1">
    <location>
        <begin position="20"/>
        <end position="123"/>
    </location>
</feature>
<feature type="signal peptide" evidence="1">
    <location>
        <begin position="1"/>
        <end position="19"/>
    </location>
</feature>
<reference evidence="2" key="1">
    <citation type="submission" date="2020-11" db="EMBL/GenBank/DDBJ databases">
        <title>Genome seq and assembly of Planobacterium sp.</title>
        <authorList>
            <person name="Chhetri G."/>
        </authorList>
    </citation>
    <scope>NUCLEOTIDE SEQUENCE</scope>
    <source>
        <strain evidence="2">GCR5</strain>
    </source>
</reference>